<dbReference type="Proteomes" id="UP000049828">
    <property type="component" value="Unassembled WGS sequence"/>
</dbReference>
<keyword evidence="1 5" id="KW-0808">Transferase</keyword>
<organism evidence="5 6">
    <name type="scientific">Roseburia inulinivorans</name>
    <dbReference type="NCBI Taxonomy" id="360807"/>
    <lineage>
        <taxon>Bacteria</taxon>
        <taxon>Bacillati</taxon>
        <taxon>Bacillota</taxon>
        <taxon>Clostridia</taxon>
        <taxon>Lachnospirales</taxon>
        <taxon>Lachnospiraceae</taxon>
        <taxon>Roseburia</taxon>
    </lineage>
</organism>
<dbReference type="InterPro" id="IPR051531">
    <property type="entry name" value="N-acetyltransferase"/>
</dbReference>
<dbReference type="PANTHER" id="PTHR43792:SF8">
    <property type="entry name" value="[RIBOSOMAL PROTEIN US5]-ALANINE N-ACETYLTRANSFERASE"/>
    <property type="match status" value="1"/>
</dbReference>
<accession>A0A0M6WKA4</accession>
<evidence type="ECO:0000256" key="3">
    <source>
        <dbReference type="ARBA" id="ARBA00038502"/>
    </source>
</evidence>
<feature type="domain" description="N-acetyltransferase" evidence="4">
    <location>
        <begin position="20"/>
        <end position="191"/>
    </location>
</feature>
<dbReference type="PANTHER" id="PTHR43792">
    <property type="entry name" value="GNAT FAMILY, PUTATIVE (AFU_ORTHOLOGUE AFUA_3G00765)-RELATED-RELATED"/>
    <property type="match status" value="1"/>
</dbReference>
<dbReference type="RefSeq" id="WP_007885736.1">
    <property type="nucleotide sequence ID" value="NZ_CVRS01000063.1"/>
</dbReference>
<evidence type="ECO:0000256" key="1">
    <source>
        <dbReference type="ARBA" id="ARBA00022679"/>
    </source>
</evidence>
<evidence type="ECO:0000313" key="5">
    <source>
        <dbReference type="EMBL" id="CRL36188.1"/>
    </source>
</evidence>
<dbReference type="Pfam" id="PF13302">
    <property type="entry name" value="Acetyltransf_3"/>
    <property type="match status" value="1"/>
</dbReference>
<comment type="similarity">
    <text evidence="3">Belongs to the acetyltransferase family. RimJ subfamily.</text>
</comment>
<sequence length="196" mass="22846">MQNHTQLPTGLSFSYETERLILRLPSTDYLREIHDFLYRNRSCFEKYEPTAPENYYTLDFQQTLARCELKLALKLSSVRFYVFLKEDPSTIIGTVCLHNIIKMPYFTSEVGYKFDASYQHHGYAREALSMALSVGFYGLGLHKIFARCMPENTPSKNLLHATGFFEEGIERDSILIQGKWEDHIRYAILNPDEIHS</sequence>
<dbReference type="OrthoDB" id="9795206at2"/>
<keyword evidence="6" id="KW-1185">Reference proteome</keyword>
<dbReference type="Gene3D" id="3.40.630.30">
    <property type="match status" value="1"/>
</dbReference>
<dbReference type="STRING" id="360807.ERS852392_00206"/>
<dbReference type="SUPFAM" id="SSF55729">
    <property type="entry name" value="Acyl-CoA N-acyltransferases (Nat)"/>
    <property type="match status" value="1"/>
</dbReference>
<protein>
    <submittedName>
        <fullName evidence="5">Ribosomal-protein-alanine acetyltransferase</fullName>
    </submittedName>
</protein>
<evidence type="ECO:0000259" key="4">
    <source>
        <dbReference type="PROSITE" id="PS51186"/>
    </source>
</evidence>
<dbReference type="AlphaFoldDB" id="A0A0M6WKA4"/>
<keyword evidence="2" id="KW-0012">Acyltransferase</keyword>
<dbReference type="GO" id="GO:0005737">
    <property type="term" value="C:cytoplasm"/>
    <property type="evidence" value="ECO:0007669"/>
    <property type="project" value="TreeGrafter"/>
</dbReference>
<evidence type="ECO:0000256" key="2">
    <source>
        <dbReference type="ARBA" id="ARBA00023315"/>
    </source>
</evidence>
<dbReference type="PROSITE" id="PS51186">
    <property type="entry name" value="GNAT"/>
    <property type="match status" value="1"/>
</dbReference>
<dbReference type="InterPro" id="IPR016181">
    <property type="entry name" value="Acyl_CoA_acyltransferase"/>
</dbReference>
<evidence type="ECO:0000313" key="6">
    <source>
        <dbReference type="Proteomes" id="UP000049828"/>
    </source>
</evidence>
<name>A0A0M6WKA4_9FIRM</name>
<dbReference type="InterPro" id="IPR000182">
    <property type="entry name" value="GNAT_dom"/>
</dbReference>
<gene>
    <name evidence="5" type="ORF">RIL183_18711</name>
</gene>
<dbReference type="GO" id="GO:0008999">
    <property type="term" value="F:protein-N-terminal-alanine acetyltransferase activity"/>
    <property type="evidence" value="ECO:0007669"/>
    <property type="project" value="TreeGrafter"/>
</dbReference>
<reference evidence="6" key="1">
    <citation type="submission" date="2015-05" db="EMBL/GenBank/DDBJ databases">
        <authorList>
            <consortium name="Pathogen Informatics"/>
        </authorList>
    </citation>
    <scope>NUCLEOTIDE SEQUENCE [LARGE SCALE GENOMIC DNA]</scope>
    <source>
        <strain evidence="6">L1-83</strain>
    </source>
</reference>
<dbReference type="GeneID" id="75162306"/>
<dbReference type="EMBL" id="CVRS01000063">
    <property type="protein sequence ID" value="CRL36188.1"/>
    <property type="molecule type" value="Genomic_DNA"/>
</dbReference>
<proteinExistence type="inferred from homology"/>